<keyword evidence="1" id="KW-0812">Transmembrane</keyword>
<feature type="transmembrane region" description="Helical" evidence="1">
    <location>
        <begin position="65"/>
        <end position="82"/>
    </location>
</feature>
<name>A0ABV4W4B6_9GAMM</name>
<dbReference type="EMBL" id="JBHFLD010000005">
    <property type="protein sequence ID" value="MFB2715026.1"/>
    <property type="molecule type" value="Genomic_DNA"/>
</dbReference>
<evidence type="ECO:0000256" key="1">
    <source>
        <dbReference type="SAM" id="Phobius"/>
    </source>
</evidence>
<evidence type="ECO:0000313" key="2">
    <source>
        <dbReference type="EMBL" id="MFB2715026.1"/>
    </source>
</evidence>
<reference evidence="2 3" key="1">
    <citation type="submission" date="2024-09" db="EMBL/GenBank/DDBJ databases">
        <title>Draft genome sequences of 6 high pH adapted Marinobacter shengliensis sp. isolated from Mariana forearc serpentinite mud volcanoes.</title>
        <authorList>
            <person name="Elkassas S."/>
            <person name="Serres M."/>
            <person name="Michael N."/>
            <person name="Amina P."/>
            <person name="Teodora Z."/>
            <person name="Julie H."/>
        </authorList>
    </citation>
    <scope>NUCLEOTIDE SEQUENCE [LARGE SCALE GENOMIC DNA]</scope>
    <source>
        <strain evidence="2 3">EB4</strain>
    </source>
</reference>
<proteinExistence type="predicted"/>
<gene>
    <name evidence="2" type="ORF">ACE05E_05960</name>
</gene>
<keyword evidence="3" id="KW-1185">Reference proteome</keyword>
<dbReference type="Proteomes" id="UP001576762">
    <property type="component" value="Unassembled WGS sequence"/>
</dbReference>
<evidence type="ECO:0008006" key="4">
    <source>
        <dbReference type="Google" id="ProtNLM"/>
    </source>
</evidence>
<sequence length="244" mass="27243">MSGTECRETSPQTISVSQRSPALGFSVSYKKSIPIPGLKPKSREELGYPGVGRWTGSAQATGSKIQYLIGLFFLLLPLTVYAVTLGNYFHPILLCGPFFGICMLSSRLNTTRKLLKYGATLLKLDTEPEVGGNASGIIRFLKPLRGNQPVEVKLVCYKKDAIVSNNNLSRDAEYWSIKQQIRVKPEGRERVVLFSFDVPSGLPVNDLPCYYWLLELRGTHSQKSLYRSWRMPIDSTNSDRSESG</sequence>
<comment type="caution">
    <text evidence="2">The sequence shown here is derived from an EMBL/GenBank/DDBJ whole genome shotgun (WGS) entry which is preliminary data.</text>
</comment>
<keyword evidence="1" id="KW-1133">Transmembrane helix</keyword>
<accession>A0ABV4W4B6</accession>
<organism evidence="2 3">
    <name type="scientific">Marinobacter shengliensis</name>
    <dbReference type="NCBI Taxonomy" id="1389223"/>
    <lineage>
        <taxon>Bacteria</taxon>
        <taxon>Pseudomonadati</taxon>
        <taxon>Pseudomonadota</taxon>
        <taxon>Gammaproteobacteria</taxon>
        <taxon>Pseudomonadales</taxon>
        <taxon>Marinobacteraceae</taxon>
        <taxon>Marinobacter</taxon>
    </lineage>
</organism>
<keyword evidence="1" id="KW-0472">Membrane</keyword>
<dbReference type="RefSeq" id="WP_374813350.1">
    <property type="nucleotide sequence ID" value="NZ_JBHFLD010000005.1"/>
</dbReference>
<protein>
    <recommendedName>
        <fullName evidence="4">DUF58 domain-containing protein</fullName>
    </recommendedName>
</protein>
<evidence type="ECO:0000313" key="3">
    <source>
        <dbReference type="Proteomes" id="UP001576762"/>
    </source>
</evidence>